<feature type="transmembrane region" description="Helical" evidence="4">
    <location>
        <begin position="36"/>
        <end position="59"/>
    </location>
</feature>
<dbReference type="AlphaFoldDB" id="A0A7S3LPJ0"/>
<evidence type="ECO:0000256" key="3">
    <source>
        <dbReference type="ARBA" id="ARBA00023002"/>
    </source>
</evidence>
<dbReference type="EMBL" id="HBIN01010021">
    <property type="protein sequence ID" value="CAE0437229.1"/>
    <property type="molecule type" value="Transcribed_RNA"/>
</dbReference>
<dbReference type="InterPro" id="IPR036291">
    <property type="entry name" value="NAD(P)-bd_dom_sf"/>
</dbReference>
<dbReference type="PANTHER" id="PTHR24320">
    <property type="entry name" value="RETINOL DEHYDROGENASE"/>
    <property type="match status" value="1"/>
</dbReference>
<gene>
    <name evidence="5" type="ORF">ASTO00021_LOCUS7473</name>
</gene>
<keyword evidence="3" id="KW-0560">Oxidoreductase</keyword>
<keyword evidence="4" id="KW-0472">Membrane</keyword>
<evidence type="ECO:0000256" key="1">
    <source>
        <dbReference type="ARBA" id="ARBA00006484"/>
    </source>
</evidence>
<name>A0A7S3LPJ0_9STRA</name>
<feature type="transmembrane region" description="Helical" evidence="4">
    <location>
        <begin position="7"/>
        <end position="24"/>
    </location>
</feature>
<evidence type="ECO:0000256" key="4">
    <source>
        <dbReference type="SAM" id="Phobius"/>
    </source>
</evidence>
<sequence>MQYSSQFCSIYIILFIKNVLVGFGDHLQNLRIVTMWIFSCIGKLFFVVVTLSALVIGFLNSDASTPLFQYLDQYETERGHRFLGICPAFHTGKTWGFTHEDLARLDLTGQTIFVTGANVGLGYWTAHHLANTGAHVILGCRSKRKCDAAVDSIRKATGKDSSVTGMVVDLGDFSSVRAFAEQFSQEYSELDSLVLNAGIMVPPFSLTVDGIESQIAVNHFGHFLLAELMMPLLLKAAKKRGVATVVSVSSSASFGSYPEGILPTLEEMNNKDRYQRKLAYGQSKLANVLFAQELAERYKDQNILVNSCHPGAVRTELGRHMMESVTNEHVKAVIQSSFEYVFGKIAWKPEDAALTQLYAAVSPELKKAKITGKYFHPIARQIQPDPHARNMSLQKSLWKLSEEATALK</sequence>
<keyword evidence="4" id="KW-0812">Transmembrane</keyword>
<dbReference type="PANTHER" id="PTHR24320:SF282">
    <property type="entry name" value="WW DOMAIN-CONTAINING OXIDOREDUCTASE"/>
    <property type="match status" value="1"/>
</dbReference>
<accession>A0A7S3LPJ0</accession>
<dbReference type="GO" id="GO:0016491">
    <property type="term" value="F:oxidoreductase activity"/>
    <property type="evidence" value="ECO:0007669"/>
    <property type="project" value="UniProtKB-KW"/>
</dbReference>
<keyword evidence="2" id="KW-0521">NADP</keyword>
<reference evidence="5" key="1">
    <citation type="submission" date="2021-01" db="EMBL/GenBank/DDBJ databases">
        <authorList>
            <person name="Corre E."/>
            <person name="Pelletier E."/>
            <person name="Niang G."/>
            <person name="Scheremetjew M."/>
            <person name="Finn R."/>
            <person name="Kale V."/>
            <person name="Holt S."/>
            <person name="Cochrane G."/>
            <person name="Meng A."/>
            <person name="Brown T."/>
            <person name="Cohen L."/>
        </authorList>
    </citation>
    <scope>NUCLEOTIDE SEQUENCE</scope>
    <source>
        <strain evidence="5">GSBS06</strain>
    </source>
</reference>
<evidence type="ECO:0000313" key="5">
    <source>
        <dbReference type="EMBL" id="CAE0437229.1"/>
    </source>
</evidence>
<proteinExistence type="inferred from homology"/>
<protein>
    <submittedName>
        <fullName evidence="5">Uncharacterized protein</fullName>
    </submittedName>
</protein>
<dbReference type="Pfam" id="PF00106">
    <property type="entry name" value="adh_short"/>
    <property type="match status" value="2"/>
</dbReference>
<keyword evidence="4" id="KW-1133">Transmembrane helix</keyword>
<organism evidence="5">
    <name type="scientific">Aplanochytrium stocchinoi</name>
    <dbReference type="NCBI Taxonomy" id="215587"/>
    <lineage>
        <taxon>Eukaryota</taxon>
        <taxon>Sar</taxon>
        <taxon>Stramenopiles</taxon>
        <taxon>Bigyra</taxon>
        <taxon>Labyrinthulomycetes</taxon>
        <taxon>Thraustochytrida</taxon>
        <taxon>Thraustochytriidae</taxon>
        <taxon>Aplanochytrium</taxon>
    </lineage>
</organism>
<evidence type="ECO:0000256" key="2">
    <source>
        <dbReference type="ARBA" id="ARBA00022857"/>
    </source>
</evidence>
<dbReference type="Gene3D" id="3.40.50.720">
    <property type="entry name" value="NAD(P)-binding Rossmann-like Domain"/>
    <property type="match status" value="1"/>
</dbReference>
<comment type="similarity">
    <text evidence="1">Belongs to the short-chain dehydrogenases/reductases (SDR) family.</text>
</comment>
<dbReference type="PRINTS" id="PR00081">
    <property type="entry name" value="GDHRDH"/>
</dbReference>
<dbReference type="InterPro" id="IPR002347">
    <property type="entry name" value="SDR_fam"/>
</dbReference>
<dbReference type="SUPFAM" id="SSF51735">
    <property type="entry name" value="NAD(P)-binding Rossmann-fold domains"/>
    <property type="match status" value="1"/>
</dbReference>